<evidence type="ECO:0000313" key="1">
    <source>
        <dbReference type="EMBL" id="MCR2832478.1"/>
    </source>
</evidence>
<dbReference type="EMBL" id="JANKHH010000001">
    <property type="protein sequence ID" value="MCR2832478.1"/>
    <property type="molecule type" value="Genomic_DNA"/>
</dbReference>
<proteinExistence type="predicted"/>
<sequence>MIDYFALALTHALILLALVRIVGRADLDHEDELDDGPKAVRKRADKTGEAGIDA</sequence>
<reference evidence="1 2" key="1">
    <citation type="submission" date="2022-08" db="EMBL/GenBank/DDBJ databases">
        <title>Polyphasic taxonomy analysis of Qipengyuania sp.RS5-5.</title>
        <authorList>
            <person name="Xamxidin M."/>
            <person name="Wu M."/>
        </authorList>
    </citation>
    <scope>NUCLEOTIDE SEQUENCE [LARGE SCALE GENOMIC DNA]</scope>
    <source>
        <strain evidence="1 2">RS5-5</strain>
    </source>
</reference>
<comment type="caution">
    <text evidence="1">The sequence shown here is derived from an EMBL/GenBank/DDBJ whole genome shotgun (WGS) entry which is preliminary data.</text>
</comment>
<accession>A0ABT1XLE4</accession>
<gene>
    <name evidence="1" type="ORF">NSO95_00845</name>
</gene>
<dbReference type="RefSeq" id="WP_257594243.1">
    <property type="nucleotide sequence ID" value="NZ_JANKHH010000001.1"/>
</dbReference>
<evidence type="ECO:0000313" key="2">
    <source>
        <dbReference type="Proteomes" id="UP001206067"/>
    </source>
</evidence>
<keyword evidence="2" id="KW-1185">Reference proteome</keyword>
<name>A0ABT1XLE4_9SPHN</name>
<dbReference type="Proteomes" id="UP001206067">
    <property type="component" value="Unassembled WGS sequence"/>
</dbReference>
<protein>
    <submittedName>
        <fullName evidence="1">Uncharacterized protein</fullName>
    </submittedName>
</protein>
<organism evidence="1 2">
    <name type="scientific">Parerythrobacter lacustris</name>
    <dbReference type="NCBI Taxonomy" id="2969984"/>
    <lineage>
        <taxon>Bacteria</taxon>
        <taxon>Pseudomonadati</taxon>
        <taxon>Pseudomonadota</taxon>
        <taxon>Alphaproteobacteria</taxon>
        <taxon>Sphingomonadales</taxon>
        <taxon>Erythrobacteraceae</taxon>
        <taxon>Parerythrobacter</taxon>
    </lineage>
</organism>